<keyword evidence="4 9" id="KW-0349">Heme</keyword>
<evidence type="ECO:0000256" key="11">
    <source>
        <dbReference type="SAM" id="SignalP"/>
    </source>
</evidence>
<evidence type="ECO:0000256" key="3">
    <source>
        <dbReference type="ARBA" id="ARBA00010617"/>
    </source>
</evidence>
<protein>
    <submittedName>
        <fullName evidence="12">Cytochrome P450</fullName>
    </submittedName>
</protein>
<name>A0A8K0UU28_9AGAR</name>
<evidence type="ECO:0000256" key="1">
    <source>
        <dbReference type="ARBA" id="ARBA00001971"/>
    </source>
</evidence>
<dbReference type="InterPro" id="IPR050364">
    <property type="entry name" value="Cytochrome_P450_fung"/>
</dbReference>
<evidence type="ECO:0000313" key="12">
    <source>
        <dbReference type="EMBL" id="KAH8103320.1"/>
    </source>
</evidence>
<dbReference type="Gene3D" id="1.10.630.10">
    <property type="entry name" value="Cytochrome P450"/>
    <property type="match status" value="1"/>
</dbReference>
<evidence type="ECO:0000256" key="9">
    <source>
        <dbReference type="PIRSR" id="PIRSR602401-1"/>
    </source>
</evidence>
<evidence type="ECO:0000313" key="13">
    <source>
        <dbReference type="Proteomes" id="UP000813824"/>
    </source>
</evidence>
<keyword evidence="6 10" id="KW-0560">Oxidoreductase</keyword>
<evidence type="ECO:0000256" key="8">
    <source>
        <dbReference type="ARBA" id="ARBA00023033"/>
    </source>
</evidence>
<comment type="cofactor">
    <cofactor evidence="1 9">
        <name>heme</name>
        <dbReference type="ChEBI" id="CHEBI:30413"/>
    </cofactor>
</comment>
<keyword evidence="5 9" id="KW-0479">Metal-binding</keyword>
<feature type="binding site" description="axial binding residue" evidence="9">
    <location>
        <position position="447"/>
    </location>
    <ligand>
        <name>heme</name>
        <dbReference type="ChEBI" id="CHEBI:30413"/>
    </ligand>
    <ligandPart>
        <name>Fe</name>
        <dbReference type="ChEBI" id="CHEBI:18248"/>
    </ligandPart>
</feature>
<keyword evidence="13" id="KW-1185">Reference proteome</keyword>
<evidence type="ECO:0000256" key="5">
    <source>
        <dbReference type="ARBA" id="ARBA00022723"/>
    </source>
</evidence>
<feature type="chain" id="PRO_5035436919" evidence="11">
    <location>
        <begin position="20"/>
        <end position="520"/>
    </location>
</feature>
<dbReference type="InterPro" id="IPR002401">
    <property type="entry name" value="Cyt_P450_E_grp-I"/>
</dbReference>
<evidence type="ECO:0000256" key="4">
    <source>
        <dbReference type="ARBA" id="ARBA00022617"/>
    </source>
</evidence>
<evidence type="ECO:0000256" key="10">
    <source>
        <dbReference type="RuleBase" id="RU000461"/>
    </source>
</evidence>
<feature type="signal peptide" evidence="11">
    <location>
        <begin position="1"/>
        <end position="19"/>
    </location>
</feature>
<evidence type="ECO:0000256" key="2">
    <source>
        <dbReference type="ARBA" id="ARBA00005179"/>
    </source>
</evidence>
<dbReference type="GO" id="GO:0016705">
    <property type="term" value="F:oxidoreductase activity, acting on paired donors, with incorporation or reduction of molecular oxygen"/>
    <property type="evidence" value="ECO:0007669"/>
    <property type="project" value="InterPro"/>
</dbReference>
<dbReference type="CDD" id="cd11065">
    <property type="entry name" value="CYP64-like"/>
    <property type="match status" value="1"/>
</dbReference>
<reference evidence="12" key="1">
    <citation type="journal article" date="2021" name="New Phytol.">
        <title>Evolutionary innovations through gain and loss of genes in the ectomycorrhizal Boletales.</title>
        <authorList>
            <person name="Wu G."/>
            <person name="Miyauchi S."/>
            <person name="Morin E."/>
            <person name="Kuo A."/>
            <person name="Drula E."/>
            <person name="Varga T."/>
            <person name="Kohler A."/>
            <person name="Feng B."/>
            <person name="Cao Y."/>
            <person name="Lipzen A."/>
            <person name="Daum C."/>
            <person name="Hundley H."/>
            <person name="Pangilinan J."/>
            <person name="Johnson J."/>
            <person name="Barry K."/>
            <person name="LaButti K."/>
            <person name="Ng V."/>
            <person name="Ahrendt S."/>
            <person name="Min B."/>
            <person name="Choi I.G."/>
            <person name="Park H."/>
            <person name="Plett J.M."/>
            <person name="Magnuson J."/>
            <person name="Spatafora J.W."/>
            <person name="Nagy L.G."/>
            <person name="Henrissat B."/>
            <person name="Grigoriev I.V."/>
            <person name="Yang Z.L."/>
            <person name="Xu J."/>
            <person name="Martin F.M."/>
        </authorList>
    </citation>
    <scope>NUCLEOTIDE SEQUENCE</scope>
    <source>
        <strain evidence="12">KKN 215</strain>
    </source>
</reference>
<dbReference type="GO" id="GO:0004497">
    <property type="term" value="F:monooxygenase activity"/>
    <property type="evidence" value="ECO:0007669"/>
    <property type="project" value="UniProtKB-KW"/>
</dbReference>
<dbReference type="GO" id="GO:0005506">
    <property type="term" value="F:iron ion binding"/>
    <property type="evidence" value="ECO:0007669"/>
    <property type="project" value="InterPro"/>
</dbReference>
<dbReference type="InterPro" id="IPR017972">
    <property type="entry name" value="Cyt_P450_CS"/>
</dbReference>
<dbReference type="GO" id="GO:0020037">
    <property type="term" value="F:heme binding"/>
    <property type="evidence" value="ECO:0007669"/>
    <property type="project" value="InterPro"/>
</dbReference>
<accession>A0A8K0UU28</accession>
<dbReference type="PANTHER" id="PTHR46300">
    <property type="entry name" value="P450, PUTATIVE (EUROFUNG)-RELATED-RELATED"/>
    <property type="match status" value="1"/>
</dbReference>
<comment type="pathway">
    <text evidence="2">Secondary metabolite biosynthesis.</text>
</comment>
<evidence type="ECO:0000256" key="6">
    <source>
        <dbReference type="ARBA" id="ARBA00023002"/>
    </source>
</evidence>
<dbReference type="PROSITE" id="PS00086">
    <property type="entry name" value="CYTOCHROME_P450"/>
    <property type="match status" value="1"/>
</dbReference>
<keyword evidence="11" id="KW-0732">Signal</keyword>
<dbReference type="AlphaFoldDB" id="A0A8K0UU28"/>
<proteinExistence type="inferred from homology"/>
<dbReference type="Pfam" id="PF00067">
    <property type="entry name" value="p450"/>
    <property type="match status" value="1"/>
</dbReference>
<dbReference type="PRINTS" id="PR00463">
    <property type="entry name" value="EP450I"/>
</dbReference>
<dbReference type="InterPro" id="IPR036396">
    <property type="entry name" value="Cyt_P450_sf"/>
</dbReference>
<dbReference type="InterPro" id="IPR001128">
    <property type="entry name" value="Cyt_P450"/>
</dbReference>
<keyword evidence="8 10" id="KW-0503">Monooxygenase</keyword>
<dbReference type="PANTHER" id="PTHR46300:SF7">
    <property type="entry name" value="P450, PUTATIVE (EUROFUNG)-RELATED"/>
    <property type="match status" value="1"/>
</dbReference>
<evidence type="ECO:0000256" key="7">
    <source>
        <dbReference type="ARBA" id="ARBA00023004"/>
    </source>
</evidence>
<dbReference type="Proteomes" id="UP000813824">
    <property type="component" value="Unassembled WGS sequence"/>
</dbReference>
<comment type="similarity">
    <text evidence="3 10">Belongs to the cytochrome P450 family.</text>
</comment>
<comment type="caution">
    <text evidence="12">The sequence shown here is derived from an EMBL/GenBank/DDBJ whole genome shotgun (WGS) entry which is preliminary data.</text>
</comment>
<dbReference type="EMBL" id="JAEVFJ010000007">
    <property type="protein sequence ID" value="KAH8103320.1"/>
    <property type="molecule type" value="Genomic_DNA"/>
</dbReference>
<sequence length="520" mass="59226">MGLLLGLVAAAAFYVWVRNEHTKKLNRVYPPGPKPLPLIGNILDLTARELWLKAASWANQFGDIVYIHVFGQGLVFLNSYDVTVDLLEKRGSIYSDKPALVMAGELCGCENMVAFQRYGDKMRRQRRLMQQALNPTAIRTYQPLLEIETHTLLRSIASDPKNYLDYVRKYAGSLTLFVIYGYQVKTKDDPCLMLAEECVDILSNQIASGGGIWPVDIIPALQYLPLWFPGAGFKKKAIEWKAKMEEFVDKPYEALKQRMVHPSPPSVRDGDALACFCSTLLEEAGDKVDSQREFDIRWTANSMYSASLDTTITVVQHFILTMLQFPDMMRRAQEELDAVVGTGRLPTFTDRPSLPFIEALMSELLRWSVAVPLGLPHRLMEDDVYNGMFIPKGTLIFPNIWKMLRNPDVYPNPEQFKPERFMVEVDDATMKRRDPRNYVFGFGRRRCPGLHLIEQSLWIVMTSMIASFDIRKAKDEAGKVVEPEIMFENSVFRLPTPFACDIQLRSEQAGRVLQQTAEAS</sequence>
<keyword evidence="7 9" id="KW-0408">Iron</keyword>
<organism evidence="12 13">
    <name type="scientific">Cristinia sonorae</name>
    <dbReference type="NCBI Taxonomy" id="1940300"/>
    <lineage>
        <taxon>Eukaryota</taxon>
        <taxon>Fungi</taxon>
        <taxon>Dikarya</taxon>
        <taxon>Basidiomycota</taxon>
        <taxon>Agaricomycotina</taxon>
        <taxon>Agaricomycetes</taxon>
        <taxon>Agaricomycetidae</taxon>
        <taxon>Agaricales</taxon>
        <taxon>Pleurotineae</taxon>
        <taxon>Stephanosporaceae</taxon>
        <taxon>Cristinia</taxon>
    </lineage>
</organism>
<dbReference type="OrthoDB" id="2789670at2759"/>
<dbReference type="SUPFAM" id="SSF48264">
    <property type="entry name" value="Cytochrome P450"/>
    <property type="match status" value="1"/>
</dbReference>
<gene>
    <name evidence="12" type="ORF">BXZ70DRAFT_998969</name>
</gene>